<dbReference type="Proteomes" id="UP000824248">
    <property type="component" value="Unassembled WGS sequence"/>
</dbReference>
<evidence type="ECO:0000256" key="3">
    <source>
        <dbReference type="ARBA" id="ARBA00023136"/>
    </source>
</evidence>
<keyword evidence="5 9" id="KW-0449">Lipoprotein</keyword>
<dbReference type="NCBIfam" id="NF033216">
    <property type="entry name" value="lipo_YgdI_YgdR"/>
    <property type="match status" value="1"/>
</dbReference>
<keyword evidence="3" id="KW-0472">Membrane</keyword>
<dbReference type="AlphaFoldDB" id="A0A9D2B4F3"/>
<reference evidence="9" key="1">
    <citation type="journal article" date="2021" name="PeerJ">
        <title>Extensive microbial diversity within the chicken gut microbiome revealed by metagenomics and culture.</title>
        <authorList>
            <person name="Gilroy R."/>
            <person name="Ravi A."/>
            <person name="Getino M."/>
            <person name="Pursley I."/>
            <person name="Horton D.L."/>
            <person name="Alikhan N.F."/>
            <person name="Baker D."/>
            <person name="Gharbi K."/>
            <person name="Hall N."/>
            <person name="Watson M."/>
            <person name="Adriaenssens E.M."/>
            <person name="Foster-Nyarko E."/>
            <person name="Jarju S."/>
            <person name="Secka A."/>
            <person name="Antonio M."/>
            <person name="Oren A."/>
            <person name="Chaudhuri R.R."/>
            <person name="La Ragione R."/>
            <person name="Hildebrand F."/>
            <person name="Pallen M.J."/>
        </authorList>
    </citation>
    <scope>NUCLEOTIDE SEQUENCE</scope>
    <source>
        <strain evidence="9">1193</strain>
    </source>
</reference>
<keyword evidence="2 7" id="KW-0732">Signal</keyword>
<feature type="chain" id="PRO_5038481439" evidence="7">
    <location>
        <begin position="24"/>
        <end position="77"/>
    </location>
</feature>
<dbReference type="EMBL" id="DXFC01000072">
    <property type="protein sequence ID" value="HIX61102.1"/>
    <property type="molecule type" value="Genomic_DNA"/>
</dbReference>
<dbReference type="Pfam" id="PF06004">
    <property type="entry name" value="DUF903"/>
    <property type="match status" value="1"/>
</dbReference>
<evidence type="ECO:0000256" key="2">
    <source>
        <dbReference type="ARBA" id="ARBA00022729"/>
    </source>
</evidence>
<evidence type="ECO:0000313" key="10">
    <source>
        <dbReference type="Proteomes" id="UP000824248"/>
    </source>
</evidence>
<dbReference type="SUPFAM" id="SSF50182">
    <property type="entry name" value="Sm-like ribonucleoproteins"/>
    <property type="match status" value="1"/>
</dbReference>
<name>A0A9D2B4F3_9GAMM</name>
<dbReference type="PANTHER" id="PTHR37011:SF1">
    <property type="entry name" value="POT FAMILY PEPTIDE TRANSPORT PROTEIN"/>
    <property type="match status" value="1"/>
</dbReference>
<sequence>MKNWDVKNWLIAVFCLTGMLALAGCSNDHLIHTTDGQSIEASDKPELDEETGMLEYEDHSGRDNQIQQDNVREIKER</sequence>
<dbReference type="PROSITE" id="PS51257">
    <property type="entry name" value="PROKAR_LIPOPROTEIN"/>
    <property type="match status" value="1"/>
</dbReference>
<feature type="signal peptide" evidence="7">
    <location>
        <begin position="1"/>
        <end position="23"/>
    </location>
</feature>
<keyword evidence="1" id="KW-1003">Cell membrane</keyword>
<feature type="domain" description="Lipoprotein YgdI/YgdR-like SH3-like" evidence="8">
    <location>
        <begin position="30"/>
        <end position="76"/>
    </location>
</feature>
<gene>
    <name evidence="9" type="ORF">H9854_02565</name>
</gene>
<keyword evidence="4" id="KW-0564">Palmitate</keyword>
<dbReference type="InterPro" id="IPR047807">
    <property type="entry name" value="YgdI/YgdR-like_SH3-like"/>
</dbReference>
<dbReference type="Gene3D" id="2.30.30.100">
    <property type="match status" value="1"/>
</dbReference>
<comment type="caution">
    <text evidence="9">The sequence shown here is derived from an EMBL/GenBank/DDBJ whole genome shotgun (WGS) entry which is preliminary data.</text>
</comment>
<protein>
    <submittedName>
        <fullName evidence="9">YgdI/YgdR family lipoprotein</fullName>
    </submittedName>
</protein>
<evidence type="ECO:0000313" key="9">
    <source>
        <dbReference type="EMBL" id="HIX61102.1"/>
    </source>
</evidence>
<evidence type="ECO:0000256" key="4">
    <source>
        <dbReference type="ARBA" id="ARBA00023139"/>
    </source>
</evidence>
<feature type="region of interest" description="Disordered" evidence="6">
    <location>
        <begin position="54"/>
        <end position="77"/>
    </location>
</feature>
<evidence type="ECO:0000256" key="5">
    <source>
        <dbReference type="ARBA" id="ARBA00023288"/>
    </source>
</evidence>
<reference evidence="9" key="2">
    <citation type="submission" date="2021-04" db="EMBL/GenBank/DDBJ databases">
        <authorList>
            <person name="Gilroy R."/>
        </authorList>
    </citation>
    <scope>NUCLEOTIDE SEQUENCE</scope>
    <source>
        <strain evidence="9">1193</strain>
    </source>
</reference>
<accession>A0A9D2B4F3</accession>
<dbReference type="PANTHER" id="PTHR37011">
    <property type="entry name" value="POT FAMILY PEPTIDE TRANSPORT PROTEIN-RELATED"/>
    <property type="match status" value="1"/>
</dbReference>
<evidence type="ECO:0000256" key="7">
    <source>
        <dbReference type="SAM" id="SignalP"/>
    </source>
</evidence>
<dbReference type="InterPro" id="IPR010305">
    <property type="entry name" value="YgdI/YgdR-like"/>
</dbReference>
<evidence type="ECO:0000256" key="6">
    <source>
        <dbReference type="SAM" id="MobiDB-lite"/>
    </source>
</evidence>
<organism evidence="9 10">
    <name type="scientific">Candidatus Halomonas stercoripullorum</name>
    <dbReference type="NCBI Taxonomy" id="2838617"/>
    <lineage>
        <taxon>Bacteria</taxon>
        <taxon>Pseudomonadati</taxon>
        <taxon>Pseudomonadota</taxon>
        <taxon>Gammaproteobacteria</taxon>
        <taxon>Oceanospirillales</taxon>
        <taxon>Halomonadaceae</taxon>
        <taxon>Halomonas</taxon>
    </lineage>
</organism>
<evidence type="ECO:0000259" key="8">
    <source>
        <dbReference type="Pfam" id="PF06004"/>
    </source>
</evidence>
<proteinExistence type="predicted"/>
<dbReference type="InterPro" id="IPR010920">
    <property type="entry name" value="LSM_dom_sf"/>
</dbReference>
<evidence type="ECO:0000256" key="1">
    <source>
        <dbReference type="ARBA" id="ARBA00022475"/>
    </source>
</evidence>